<name>A0AAN9A4X9_HALRR</name>
<dbReference type="PANTHER" id="PTHR47018">
    <property type="entry name" value="CXC DOMAIN-CONTAINING PROTEIN-RELATED"/>
    <property type="match status" value="1"/>
</dbReference>
<organism evidence="1 2">
    <name type="scientific">Halocaridina rubra</name>
    <name type="common">Hawaiian red shrimp</name>
    <dbReference type="NCBI Taxonomy" id="373956"/>
    <lineage>
        <taxon>Eukaryota</taxon>
        <taxon>Metazoa</taxon>
        <taxon>Ecdysozoa</taxon>
        <taxon>Arthropoda</taxon>
        <taxon>Crustacea</taxon>
        <taxon>Multicrustacea</taxon>
        <taxon>Malacostraca</taxon>
        <taxon>Eumalacostraca</taxon>
        <taxon>Eucarida</taxon>
        <taxon>Decapoda</taxon>
        <taxon>Pleocyemata</taxon>
        <taxon>Caridea</taxon>
        <taxon>Atyoidea</taxon>
        <taxon>Atyidae</taxon>
        <taxon>Halocaridina</taxon>
    </lineage>
</organism>
<protein>
    <submittedName>
        <fullName evidence="1">Uncharacterized protein</fullName>
    </submittedName>
</protein>
<comment type="caution">
    <text evidence="1">The sequence shown here is derived from an EMBL/GenBank/DDBJ whole genome shotgun (WGS) entry which is preliminary data.</text>
</comment>
<keyword evidence="2" id="KW-1185">Reference proteome</keyword>
<gene>
    <name evidence="1" type="ORF">SK128_006539</name>
</gene>
<evidence type="ECO:0000313" key="1">
    <source>
        <dbReference type="EMBL" id="KAK7075143.1"/>
    </source>
</evidence>
<reference evidence="1 2" key="1">
    <citation type="submission" date="2023-11" db="EMBL/GenBank/DDBJ databases">
        <title>Halocaridina rubra genome assembly.</title>
        <authorList>
            <person name="Smith C."/>
        </authorList>
    </citation>
    <scope>NUCLEOTIDE SEQUENCE [LARGE SCALE GENOMIC DNA]</scope>
    <source>
        <strain evidence="1">EP-1</strain>
        <tissue evidence="1">Whole</tissue>
    </source>
</reference>
<dbReference type="EMBL" id="JAXCGZ010011358">
    <property type="protein sequence ID" value="KAK7075143.1"/>
    <property type="molecule type" value="Genomic_DNA"/>
</dbReference>
<evidence type="ECO:0000313" key="2">
    <source>
        <dbReference type="Proteomes" id="UP001381693"/>
    </source>
</evidence>
<dbReference type="PANTHER" id="PTHR47018:SF3">
    <property type="entry name" value="MYCBP-ASSOCIATED PROTEIN"/>
    <property type="match status" value="1"/>
</dbReference>
<dbReference type="AlphaFoldDB" id="A0AAN9A4X9"/>
<sequence length="311" mass="35156">MVCCRVRYLTFSDDTKHICHGKCYQSLCHRGNLARAQKKYEDDIASAAENDSESEYPSIDMNSVENTYKLFVEEKGVTTHPKISYKKDIINILLEKVPGINCAKRGQKPEIVFSAVTKEKLMTQMHEDFRVGDEMEAVFKVSQIIRREITETDDWHFTESFVDFSTPMKLQEFLKWVISGPHTNLNANRSRSDVETLNDLQVAVTYDEVERTTTRMAATIMDDINASTQGVHIPPFVKQGIRPLFAIDNIDLGRVAGSFHGADLLIAQRSEDGAPPIINGLKLDLAIEDNALQHALNLPNMNCDKHLLHFG</sequence>
<proteinExistence type="predicted"/>
<accession>A0AAN9A4X9</accession>
<dbReference type="Proteomes" id="UP001381693">
    <property type="component" value="Unassembled WGS sequence"/>
</dbReference>